<comment type="caution">
    <text evidence="1">Lacks conserved residue(s) required for the propagation of feature annotation.</text>
</comment>
<dbReference type="Pfam" id="PF04397">
    <property type="entry name" value="LytTR"/>
    <property type="match status" value="1"/>
</dbReference>
<dbReference type="PROSITE" id="PS50110">
    <property type="entry name" value="RESPONSE_REGULATORY"/>
    <property type="match status" value="1"/>
</dbReference>
<dbReference type="InterPro" id="IPR001789">
    <property type="entry name" value="Sig_transdc_resp-reg_receiver"/>
</dbReference>
<feature type="domain" description="Response regulatory" evidence="2">
    <location>
        <begin position="4"/>
        <end position="120"/>
    </location>
</feature>
<dbReference type="SMART" id="SM00448">
    <property type="entry name" value="REC"/>
    <property type="match status" value="1"/>
</dbReference>
<evidence type="ECO:0000259" key="2">
    <source>
        <dbReference type="PROSITE" id="PS50110"/>
    </source>
</evidence>
<dbReference type="SMART" id="SM00850">
    <property type="entry name" value="LytTR"/>
    <property type="match status" value="1"/>
</dbReference>
<dbReference type="SUPFAM" id="SSF52172">
    <property type="entry name" value="CheY-like"/>
    <property type="match status" value="1"/>
</dbReference>
<gene>
    <name evidence="4" type="ORF">WMO23_07150</name>
</gene>
<dbReference type="Proteomes" id="UP001433088">
    <property type="component" value="Unassembled WGS sequence"/>
</dbReference>
<dbReference type="Pfam" id="PF00072">
    <property type="entry name" value="Response_reg"/>
    <property type="match status" value="1"/>
</dbReference>
<dbReference type="Gene3D" id="3.40.50.2300">
    <property type="match status" value="1"/>
</dbReference>
<protein>
    <submittedName>
        <fullName evidence="4">LytTR family DNA-binding domain-containing protein</fullName>
    </submittedName>
</protein>
<evidence type="ECO:0000259" key="3">
    <source>
        <dbReference type="PROSITE" id="PS50930"/>
    </source>
</evidence>
<dbReference type="PROSITE" id="PS50930">
    <property type="entry name" value="HTH_LYTTR"/>
    <property type="match status" value="1"/>
</dbReference>
<dbReference type="EMBL" id="JBBMEU010000036">
    <property type="protein sequence ID" value="MEQ2422509.1"/>
    <property type="molecule type" value="Genomic_DNA"/>
</dbReference>
<dbReference type="InterPro" id="IPR007492">
    <property type="entry name" value="LytTR_DNA-bd_dom"/>
</dbReference>
<keyword evidence="5" id="KW-1185">Reference proteome</keyword>
<dbReference type="PANTHER" id="PTHR37299">
    <property type="entry name" value="TRANSCRIPTIONAL REGULATOR-RELATED"/>
    <property type="match status" value="1"/>
</dbReference>
<comment type="caution">
    <text evidence="4">The sequence shown here is derived from an EMBL/GenBank/DDBJ whole genome shotgun (WGS) entry which is preliminary data.</text>
</comment>
<accession>A0ABV1CWI1</accession>
<dbReference type="Gene3D" id="2.40.50.40">
    <property type="match status" value="1"/>
</dbReference>
<keyword evidence="4" id="KW-0238">DNA-binding</keyword>
<proteinExistence type="predicted"/>
<reference evidence="4 5" key="1">
    <citation type="submission" date="2024-03" db="EMBL/GenBank/DDBJ databases">
        <title>Human intestinal bacterial collection.</title>
        <authorList>
            <person name="Pauvert C."/>
            <person name="Hitch T.C.A."/>
            <person name="Clavel T."/>
        </authorList>
    </citation>
    <scope>NUCLEOTIDE SEQUENCE [LARGE SCALE GENOMIC DNA]</scope>
    <source>
        <strain evidence="4 5">CLA-AA-H81</strain>
    </source>
</reference>
<dbReference type="RefSeq" id="WP_303267840.1">
    <property type="nucleotide sequence ID" value="NZ_JBBMEU010000036.1"/>
</dbReference>
<dbReference type="InterPro" id="IPR011006">
    <property type="entry name" value="CheY-like_superfamily"/>
</dbReference>
<dbReference type="GO" id="GO:0003677">
    <property type="term" value="F:DNA binding"/>
    <property type="evidence" value="ECO:0007669"/>
    <property type="project" value="UniProtKB-KW"/>
</dbReference>
<evidence type="ECO:0000313" key="4">
    <source>
        <dbReference type="EMBL" id="MEQ2422509.1"/>
    </source>
</evidence>
<evidence type="ECO:0000313" key="5">
    <source>
        <dbReference type="Proteomes" id="UP001433088"/>
    </source>
</evidence>
<sequence>MEAKAVIIDHEPLMAAQLKKLLQQEKPAIEVKAICYEGEQAMACLAAYQPDIVFLTLEMPRVSGMTIAREIEAAKGPHPAVVFVTGKRDFISQALRLNVLDYLVKPVTEEEVRRVVEKFRAVYIKKEAPLQEGASETDVDRSSRPSYARRFSVDEGDKIKLISTEDIRLVYAEKRKVFLVTLSGKTYPSHLSLVQFEKRLPEAVFFRCHRNYIVNIDEVQQIEPWFHHQYVLIVKGMEDQPVPIGRSYVKKLRQYVDL</sequence>
<dbReference type="Gene3D" id="2.20.25.10">
    <property type="match status" value="1"/>
</dbReference>
<organism evidence="4 5">
    <name type="scientific">Megasphaera intestinihominis</name>
    <dbReference type="NCBI Taxonomy" id="3133159"/>
    <lineage>
        <taxon>Bacteria</taxon>
        <taxon>Bacillati</taxon>
        <taxon>Bacillota</taxon>
        <taxon>Negativicutes</taxon>
        <taxon>Veillonellales</taxon>
        <taxon>Veillonellaceae</taxon>
        <taxon>Megasphaera</taxon>
    </lineage>
</organism>
<name>A0ABV1CWI1_9FIRM</name>
<dbReference type="PANTHER" id="PTHR37299:SF1">
    <property type="entry name" value="STAGE 0 SPORULATION PROTEIN A HOMOLOG"/>
    <property type="match status" value="1"/>
</dbReference>
<feature type="domain" description="HTH LytTR-type" evidence="3">
    <location>
        <begin position="151"/>
        <end position="258"/>
    </location>
</feature>
<dbReference type="InterPro" id="IPR046947">
    <property type="entry name" value="LytR-like"/>
</dbReference>
<evidence type="ECO:0000256" key="1">
    <source>
        <dbReference type="PROSITE-ProRule" id="PRU00169"/>
    </source>
</evidence>